<dbReference type="GO" id="GO:0005737">
    <property type="term" value="C:cytoplasm"/>
    <property type="evidence" value="ECO:0007669"/>
    <property type="project" value="TreeGrafter"/>
</dbReference>
<dbReference type="PROSITE" id="PS50294">
    <property type="entry name" value="WD_REPEATS_REGION"/>
    <property type="match status" value="1"/>
</dbReference>
<feature type="repeat" description="WD" evidence="3">
    <location>
        <begin position="43"/>
        <end position="75"/>
    </location>
</feature>
<dbReference type="Pfam" id="PF00400">
    <property type="entry name" value="WD40"/>
    <property type="match status" value="4"/>
</dbReference>
<dbReference type="SUPFAM" id="SSF48452">
    <property type="entry name" value="TPR-like"/>
    <property type="match status" value="1"/>
</dbReference>
<dbReference type="Gene3D" id="1.25.40.10">
    <property type="entry name" value="Tetratricopeptide repeat domain"/>
    <property type="match status" value="1"/>
</dbReference>
<evidence type="ECO:0000256" key="2">
    <source>
        <dbReference type="ARBA" id="ARBA00022737"/>
    </source>
</evidence>
<evidence type="ECO:0000256" key="4">
    <source>
        <dbReference type="SAM" id="MobiDB-lite"/>
    </source>
</evidence>
<feature type="compositionally biased region" description="Basic and acidic residues" evidence="4">
    <location>
        <begin position="650"/>
        <end position="662"/>
    </location>
</feature>
<evidence type="ECO:0000256" key="3">
    <source>
        <dbReference type="PROSITE-ProRule" id="PRU00221"/>
    </source>
</evidence>
<reference evidence="5" key="1">
    <citation type="submission" date="2020-11" db="EMBL/GenBank/DDBJ databases">
        <authorList>
            <person name="Tran Van P."/>
        </authorList>
    </citation>
    <scope>NUCLEOTIDE SEQUENCE</scope>
</reference>
<dbReference type="Gene3D" id="2.130.10.10">
    <property type="entry name" value="YVTN repeat-like/Quinoprotein amine dehydrogenase"/>
    <property type="match status" value="2"/>
</dbReference>
<dbReference type="InterPro" id="IPR011990">
    <property type="entry name" value="TPR-like_helical_dom_sf"/>
</dbReference>
<evidence type="ECO:0000313" key="6">
    <source>
        <dbReference type="Proteomes" id="UP000728032"/>
    </source>
</evidence>
<name>A0A7R9LB99_9ACAR</name>
<dbReference type="InterPro" id="IPR001680">
    <property type="entry name" value="WD40_rpt"/>
</dbReference>
<dbReference type="InterPro" id="IPR015943">
    <property type="entry name" value="WD40/YVTN_repeat-like_dom_sf"/>
</dbReference>
<feature type="repeat" description="WD" evidence="3">
    <location>
        <begin position="616"/>
        <end position="648"/>
    </location>
</feature>
<dbReference type="GO" id="GO:0045717">
    <property type="term" value="P:negative regulation of fatty acid biosynthetic process"/>
    <property type="evidence" value="ECO:0007669"/>
    <property type="project" value="TreeGrafter"/>
</dbReference>
<dbReference type="PANTHER" id="PTHR15574">
    <property type="entry name" value="WD REPEAT DOMAIN-CONTAINING FAMILY"/>
    <property type="match status" value="1"/>
</dbReference>
<feature type="repeat" description="WD" evidence="3">
    <location>
        <begin position="586"/>
        <end position="615"/>
    </location>
</feature>
<dbReference type="InterPro" id="IPR045151">
    <property type="entry name" value="DCAF8"/>
</dbReference>
<dbReference type="AlphaFoldDB" id="A0A7R9LB99"/>
<dbReference type="InterPro" id="IPR036322">
    <property type="entry name" value="WD40_repeat_dom_sf"/>
</dbReference>
<dbReference type="PANTHER" id="PTHR15574:SF40">
    <property type="entry name" value="WD AND TETRATRICOPEPTIDE REPEATS PROTEIN 1"/>
    <property type="match status" value="1"/>
</dbReference>
<evidence type="ECO:0008006" key="7">
    <source>
        <dbReference type="Google" id="ProtNLM"/>
    </source>
</evidence>
<dbReference type="PROSITE" id="PS50082">
    <property type="entry name" value="WD_REPEATS_2"/>
    <property type="match status" value="3"/>
</dbReference>
<dbReference type="EMBL" id="CAJPVJ010000251">
    <property type="protein sequence ID" value="CAG2161831.1"/>
    <property type="molecule type" value="Genomic_DNA"/>
</dbReference>
<keyword evidence="6" id="KW-1185">Reference proteome</keyword>
<sequence length="712" mass="81105">MDSNNLIHWKRMREYDHKNGLKFERKMQINDSLIRRLGLEAELEGHSGCVNCLDWNQRGTLLASGSDDVQIIIWDPFRHRRVHSLQSGHQGNIFSVKFVPKTNDNIVCSGAADCRVKVHDMTGSETILVCCCHLGRVKRLAVAPDVPHMFWSAAEDGLVLQYDLRERHRCSSVSNNVLINLMDYNGPNAEVKCIAVNPMRPELIAVGANDPFVRLYDRRMISLQSIQSRNDSTPRYSWDRHYTTTTASTTASDDRDNTNQHLPAGCVKYFIAGHLLRRRDKKRYRAYASTYLSFSPDGNERRDKKRYRAYASTYLSFSPDGNELLSNLGSEQIYLFDVFKPSKPKFYETTDSTHKNGYHKECASNTSGNNGFCVNGCSSIDLIPKSAKFYKKVYSFNTPLPSIVDKIKVKANDLFERNDFKLAINLYNTAIALCPRAAVLYGNRAMAYMRRNWDGDMYAALRDCYSALNIDADYLKAHYRLVRCMLSLEWYREASDCFESFKTKFPDQSTNDFSNSLNKDIQKAINTKSDKSSHVSSDGNGLDMAFNMSNAVNNQEKEWRSLSYDYKKRFCGHCNTTTDIKEANFFGSDGQYIIAGSDDGSFFVWDRHTTNIVRVMRGDDSIVNCLQPHPSSCLLATSGIDPVVRLWSPRPEDGQKDEREVENSEDAAMANQKRMNTDPLEVMLANMGYRVPNVFEPEDDDTDQVGLQCRTS</sequence>
<keyword evidence="2" id="KW-0677">Repeat</keyword>
<protein>
    <recommendedName>
        <fullName evidence="7">WD and tetratricopeptide repeats protein 1</fullName>
    </recommendedName>
</protein>
<organism evidence="5">
    <name type="scientific">Oppiella nova</name>
    <dbReference type="NCBI Taxonomy" id="334625"/>
    <lineage>
        <taxon>Eukaryota</taxon>
        <taxon>Metazoa</taxon>
        <taxon>Ecdysozoa</taxon>
        <taxon>Arthropoda</taxon>
        <taxon>Chelicerata</taxon>
        <taxon>Arachnida</taxon>
        <taxon>Acari</taxon>
        <taxon>Acariformes</taxon>
        <taxon>Sarcoptiformes</taxon>
        <taxon>Oribatida</taxon>
        <taxon>Brachypylina</taxon>
        <taxon>Oppioidea</taxon>
        <taxon>Oppiidae</taxon>
        <taxon>Oppiella</taxon>
    </lineage>
</organism>
<dbReference type="EMBL" id="OC915076">
    <property type="protein sequence ID" value="CAD7638505.1"/>
    <property type="molecule type" value="Genomic_DNA"/>
</dbReference>
<gene>
    <name evidence="5" type="ORF">ONB1V03_LOCUS1432</name>
</gene>
<keyword evidence="1 3" id="KW-0853">WD repeat</keyword>
<evidence type="ECO:0000256" key="1">
    <source>
        <dbReference type="ARBA" id="ARBA00022574"/>
    </source>
</evidence>
<evidence type="ECO:0000313" key="5">
    <source>
        <dbReference type="EMBL" id="CAD7638505.1"/>
    </source>
</evidence>
<dbReference type="SUPFAM" id="SSF50978">
    <property type="entry name" value="WD40 repeat-like"/>
    <property type="match status" value="1"/>
</dbReference>
<dbReference type="GO" id="GO:0080008">
    <property type="term" value="C:Cul4-RING E3 ubiquitin ligase complex"/>
    <property type="evidence" value="ECO:0007669"/>
    <property type="project" value="TreeGrafter"/>
</dbReference>
<accession>A0A7R9LB99</accession>
<dbReference type="Proteomes" id="UP000728032">
    <property type="component" value="Unassembled WGS sequence"/>
</dbReference>
<dbReference type="SMART" id="SM00320">
    <property type="entry name" value="WD40"/>
    <property type="match status" value="7"/>
</dbReference>
<feature type="region of interest" description="Disordered" evidence="4">
    <location>
        <begin position="693"/>
        <end position="712"/>
    </location>
</feature>
<feature type="region of interest" description="Disordered" evidence="4">
    <location>
        <begin position="648"/>
        <end position="677"/>
    </location>
</feature>
<dbReference type="OrthoDB" id="4869960at2759"/>
<proteinExistence type="predicted"/>